<proteinExistence type="predicted"/>
<dbReference type="SUPFAM" id="SSF56784">
    <property type="entry name" value="HAD-like"/>
    <property type="match status" value="1"/>
</dbReference>
<protein>
    <submittedName>
        <fullName evidence="2">Phosphoserine phosphatase</fullName>
    </submittedName>
</protein>
<accession>A0A2U1E5V2</accession>
<evidence type="ECO:0000313" key="3">
    <source>
        <dbReference type="Proteomes" id="UP000245793"/>
    </source>
</evidence>
<evidence type="ECO:0000256" key="1">
    <source>
        <dbReference type="SAM" id="Phobius"/>
    </source>
</evidence>
<dbReference type="AlphaFoldDB" id="A0A2U1E5V2"/>
<dbReference type="InterPro" id="IPR023214">
    <property type="entry name" value="HAD_sf"/>
</dbReference>
<gene>
    <name evidence="2" type="ORF">C7381_102164</name>
</gene>
<evidence type="ECO:0000313" key="2">
    <source>
        <dbReference type="EMBL" id="PVY95275.1"/>
    </source>
</evidence>
<dbReference type="Gene3D" id="1.20.1440.100">
    <property type="entry name" value="SG protein - dephosphorylation function"/>
    <property type="match status" value="1"/>
</dbReference>
<dbReference type="InterPro" id="IPR036412">
    <property type="entry name" value="HAD-like_sf"/>
</dbReference>
<feature type="transmembrane region" description="Helical" evidence="1">
    <location>
        <begin position="30"/>
        <end position="50"/>
    </location>
</feature>
<comment type="caution">
    <text evidence="2">The sequence shown here is derived from an EMBL/GenBank/DDBJ whole genome shotgun (WGS) entry which is preliminary data.</text>
</comment>
<keyword evidence="1" id="KW-1133">Transmembrane helix</keyword>
<keyword evidence="3" id="KW-1185">Reference proteome</keyword>
<keyword evidence="1" id="KW-0472">Membrane</keyword>
<dbReference type="RefSeq" id="WP_165803562.1">
    <property type="nucleotide sequence ID" value="NZ_QEKV01000002.1"/>
</dbReference>
<dbReference type="Pfam" id="PF12710">
    <property type="entry name" value="HAD"/>
    <property type="match status" value="1"/>
</dbReference>
<reference evidence="2 3" key="1">
    <citation type="submission" date="2018-04" db="EMBL/GenBank/DDBJ databases">
        <title>Genomic Encyclopedia of Type Strains, Phase IV (KMG-IV): sequencing the most valuable type-strain genomes for metagenomic binning, comparative biology and taxonomic classification.</title>
        <authorList>
            <person name="Goeker M."/>
        </authorList>
    </citation>
    <scope>NUCLEOTIDE SEQUENCE [LARGE SCALE GENOMIC DNA]</scope>
    <source>
        <strain evidence="2 3">DSM 20705</strain>
    </source>
</reference>
<dbReference type="Proteomes" id="UP000245793">
    <property type="component" value="Unassembled WGS sequence"/>
</dbReference>
<name>A0A2U1E5V2_9FIRM</name>
<sequence>MKKIKIYDFDKTLVDIDSIRVLIRFALKNGYINIFGLSWWIIKGFFAMLFTGRFEKLKSAFVRVVEAVPDNALKEFSKGFVETHGYKNLIDEINEEGYITILCSASLYGYMKYVKEILGFDYLIATGHSGGKVIGNNNTKMTKKENLEKLFQKEGIEVSYDESKSYTDSYKNDFWMCSFTKNKFVVNSKKSYPDFINIEGMIN</sequence>
<keyword evidence="1" id="KW-0812">Transmembrane</keyword>
<dbReference type="Gene3D" id="3.40.50.1000">
    <property type="entry name" value="HAD superfamily/HAD-like"/>
    <property type="match status" value="1"/>
</dbReference>
<dbReference type="EMBL" id="QEKV01000002">
    <property type="protein sequence ID" value="PVY95275.1"/>
    <property type="molecule type" value="Genomic_DNA"/>
</dbReference>
<organism evidence="2 3">
    <name type="scientific">Ezakiella coagulans</name>
    <dbReference type="NCBI Taxonomy" id="46507"/>
    <lineage>
        <taxon>Bacteria</taxon>
        <taxon>Bacillati</taxon>
        <taxon>Bacillota</taxon>
        <taxon>Tissierellia</taxon>
        <taxon>Ezakiella</taxon>
    </lineage>
</organism>